<dbReference type="EMBL" id="MN740601">
    <property type="protein sequence ID" value="QHS78572.1"/>
    <property type="molecule type" value="Genomic_DNA"/>
</dbReference>
<reference evidence="2" key="1">
    <citation type="journal article" date="2020" name="Nature">
        <title>Giant virus diversity and host interactions through global metagenomics.</title>
        <authorList>
            <person name="Schulz F."/>
            <person name="Roux S."/>
            <person name="Paez-Espino D."/>
            <person name="Jungbluth S."/>
            <person name="Walsh D.A."/>
            <person name="Denef V.J."/>
            <person name="McMahon K.D."/>
            <person name="Konstantinidis K.T."/>
            <person name="Eloe-Fadrosh E.A."/>
            <person name="Kyrpides N.C."/>
            <person name="Woyke T."/>
        </authorList>
    </citation>
    <scope>NUCLEOTIDE SEQUENCE</scope>
    <source>
        <strain evidence="2">GVMAG-S-1024976-23</strain>
    </source>
</reference>
<name>A0A6C0AFT8_9ZZZZ</name>
<evidence type="ECO:0000256" key="1">
    <source>
        <dbReference type="SAM" id="MobiDB-lite"/>
    </source>
</evidence>
<proteinExistence type="predicted"/>
<dbReference type="Gene3D" id="1.10.287.110">
    <property type="entry name" value="DnaJ domain"/>
    <property type="match status" value="1"/>
</dbReference>
<feature type="region of interest" description="Disordered" evidence="1">
    <location>
        <begin position="245"/>
        <end position="269"/>
    </location>
</feature>
<feature type="compositionally biased region" description="Basic and acidic residues" evidence="1">
    <location>
        <begin position="245"/>
        <end position="262"/>
    </location>
</feature>
<evidence type="ECO:0000313" key="2">
    <source>
        <dbReference type="EMBL" id="QHS78572.1"/>
    </source>
</evidence>
<dbReference type="InterPro" id="IPR036869">
    <property type="entry name" value="J_dom_sf"/>
</dbReference>
<organism evidence="2">
    <name type="scientific">viral metagenome</name>
    <dbReference type="NCBI Taxonomy" id="1070528"/>
    <lineage>
        <taxon>unclassified sequences</taxon>
        <taxon>metagenomes</taxon>
        <taxon>organismal metagenomes</taxon>
    </lineage>
</organism>
<sequence length="421" mass="49178">MNNSESNLSKLSKLGLSDNQIEMVLRRISPNSIDLFIQKWQNEKNVNMSNLNNNNPSNQFFSTNQIPRNNTFDIQRGYFESKKDPSHHSVNYNRQEQFNNNQNIPYIPRLVPNITDRISNEQMNQQYQEKTQARGDPQANLNILCVQLFGAEPPNGYSREYLDKKYRELALSLHPDRGGSANNFQMLVTCYKHLKGKILNKIDNSSNTSKSRDLPKASPPPDSLFDNKFDSQVFNKYYEKNSFKRESGGHGDWLKNTEEKPLPPRPSESNFNSAYEDHKKSMMNNLDLNRLQLIENPKVPNEMIHDTNTEILGHVDDENTDFTGQTTKGTKYTDIRRALETPHLIYSDNKFEEKDVSRSFANAKSQLGIQPQKMTQTEYEQYNDMKRLEIEAEERRRYNLSRYDEDLEHHFKQTNSNRLTM</sequence>
<feature type="region of interest" description="Disordered" evidence="1">
    <location>
        <begin position="202"/>
        <end position="228"/>
    </location>
</feature>
<dbReference type="AlphaFoldDB" id="A0A6C0AFT8"/>
<evidence type="ECO:0008006" key="3">
    <source>
        <dbReference type="Google" id="ProtNLM"/>
    </source>
</evidence>
<dbReference type="SUPFAM" id="SSF46565">
    <property type="entry name" value="Chaperone J-domain"/>
    <property type="match status" value="1"/>
</dbReference>
<protein>
    <recommendedName>
        <fullName evidence="3">J domain-containing protein</fullName>
    </recommendedName>
</protein>
<accession>A0A6C0AFT8</accession>